<feature type="transmembrane region" description="Helical" evidence="1">
    <location>
        <begin position="245"/>
        <end position="272"/>
    </location>
</feature>
<feature type="transmembrane region" description="Helical" evidence="1">
    <location>
        <begin position="141"/>
        <end position="164"/>
    </location>
</feature>
<dbReference type="AlphaFoldDB" id="A0A0V0QYT2"/>
<reference evidence="2 3" key="1">
    <citation type="journal article" date="2015" name="Sci. Rep.">
        <title>Genome of the facultative scuticociliatosis pathogen Pseudocohnilembus persalinus provides insight into its virulence through horizontal gene transfer.</title>
        <authorList>
            <person name="Xiong J."/>
            <person name="Wang G."/>
            <person name="Cheng J."/>
            <person name="Tian M."/>
            <person name="Pan X."/>
            <person name="Warren A."/>
            <person name="Jiang C."/>
            <person name="Yuan D."/>
            <person name="Miao W."/>
        </authorList>
    </citation>
    <scope>NUCLEOTIDE SEQUENCE [LARGE SCALE GENOMIC DNA]</scope>
    <source>
        <strain evidence="2">36N120E</strain>
    </source>
</reference>
<evidence type="ECO:0000313" key="3">
    <source>
        <dbReference type="Proteomes" id="UP000054937"/>
    </source>
</evidence>
<evidence type="ECO:0000313" key="2">
    <source>
        <dbReference type="EMBL" id="KRX07426.1"/>
    </source>
</evidence>
<evidence type="ECO:0008006" key="4">
    <source>
        <dbReference type="Google" id="ProtNLM"/>
    </source>
</evidence>
<dbReference type="Proteomes" id="UP000054937">
    <property type="component" value="Unassembled WGS sequence"/>
</dbReference>
<keyword evidence="1" id="KW-0472">Membrane</keyword>
<accession>A0A0V0QYT2</accession>
<name>A0A0V0QYT2_PSEPJ</name>
<dbReference type="EMBL" id="LDAU01000083">
    <property type="protein sequence ID" value="KRX07426.1"/>
    <property type="molecule type" value="Genomic_DNA"/>
</dbReference>
<comment type="caution">
    <text evidence="2">The sequence shown here is derived from an EMBL/GenBank/DDBJ whole genome shotgun (WGS) entry which is preliminary data.</text>
</comment>
<keyword evidence="3" id="KW-1185">Reference proteome</keyword>
<organism evidence="2 3">
    <name type="scientific">Pseudocohnilembus persalinus</name>
    <name type="common">Ciliate</name>
    <dbReference type="NCBI Taxonomy" id="266149"/>
    <lineage>
        <taxon>Eukaryota</taxon>
        <taxon>Sar</taxon>
        <taxon>Alveolata</taxon>
        <taxon>Ciliophora</taxon>
        <taxon>Intramacronucleata</taxon>
        <taxon>Oligohymenophorea</taxon>
        <taxon>Scuticociliatia</taxon>
        <taxon>Philasterida</taxon>
        <taxon>Pseudocohnilembidae</taxon>
        <taxon>Pseudocohnilembus</taxon>
    </lineage>
</organism>
<keyword evidence="1" id="KW-0812">Transmembrane</keyword>
<keyword evidence="1" id="KW-1133">Transmembrane helix</keyword>
<dbReference type="InParanoid" id="A0A0V0QYT2"/>
<gene>
    <name evidence="2" type="ORF">PPERSA_03259</name>
</gene>
<sequence>MAGYCIIEQNLSLLNSDQVNYLGTYCEDSLVDAAKNYQNLLEEFSDEIINNSQLKEENLTIKILEAGEYQQQQMRVHQFVSLTSQELNEQYYSYQNGGTIQNESFQTIFQNQIIHQNLQFLIEKIYTSKLEDVNQNTIDSFIYFTIIVFGIFIFAIILMVPILMKIIQYQEKILLLITRIYEFETLIEVKQIQSSIHILNSQNEEWINTSFLEQEANKPAIDPSITQGKQQVLSNKIFQQSLHIYLWYILVGVKSILLTSFFGIIIILVAVYDQQLQPSLDLNTKVYLYDMYISQFTSTFELFIVTDIFENQYENFQPLDYDTLNNDLNKIYDNLTDFTTQFENYLNQEQSLINNNKINQMQSLLKNDLCTLLECTDLTDSQKSDYSNGVVGIVSSYLSMKNSQNHLLLESPSDENTSDHEEEVINYLNSQQNLTLLLKAYQIPITALQHISDTLLEANILLIKEYLLILLYDNWNFVHIIYSNMESYIKKELKVEIFVITFVVTYHSSGKTNRGINDILAQKYLKNLIKKLQNYIYNVSSLLCSRSFMGGFLQNY</sequence>
<protein>
    <recommendedName>
        <fullName evidence="4">Transmembrane protein</fullName>
    </recommendedName>
</protein>
<evidence type="ECO:0000256" key="1">
    <source>
        <dbReference type="SAM" id="Phobius"/>
    </source>
</evidence>
<proteinExistence type="predicted"/>